<dbReference type="InterPro" id="IPR019291">
    <property type="entry name" value="Host_attachment_protein"/>
</dbReference>
<dbReference type="Pfam" id="PF10116">
    <property type="entry name" value="Host_attach"/>
    <property type="match status" value="1"/>
</dbReference>
<sequence length="159" mass="18550">MSNKIILSKEIQMKTTWIVAADKSRARIFEVQGVQQNFREIEDFINPAGDMEQKDLLSDERGHFNGNGRAQQGSDAQPKVDAVQHETELFSRQLSDYLDKARMEHRYDKLCLIAFPKFLGLMRQNLSKEAQKLVQDEMSKDISWFNARDVEDYIKTRLH</sequence>
<evidence type="ECO:0000313" key="1">
    <source>
        <dbReference type="EMBL" id="RJG06874.1"/>
    </source>
</evidence>
<evidence type="ECO:0000313" key="2">
    <source>
        <dbReference type="Proteomes" id="UP000285190"/>
    </source>
</evidence>
<comment type="caution">
    <text evidence="1">The sequence shown here is derived from an EMBL/GenBank/DDBJ whole genome shotgun (WGS) entry which is preliminary data.</text>
</comment>
<accession>A0A418X348</accession>
<dbReference type="Proteomes" id="UP000285190">
    <property type="component" value="Unassembled WGS sequence"/>
</dbReference>
<dbReference type="EMBL" id="QYUN01000002">
    <property type="protein sequence ID" value="RJG06874.1"/>
    <property type="molecule type" value="Genomic_DNA"/>
</dbReference>
<dbReference type="AlphaFoldDB" id="A0A418X348"/>
<protein>
    <submittedName>
        <fullName evidence="1">Host attachment protein</fullName>
    </submittedName>
</protein>
<reference evidence="1 2" key="1">
    <citation type="submission" date="2018-09" db="EMBL/GenBank/DDBJ databases">
        <authorList>
            <person name="Zhu H."/>
        </authorList>
    </citation>
    <scope>NUCLEOTIDE SEQUENCE [LARGE SCALE GENOMIC DNA]</scope>
    <source>
        <strain evidence="1 2">K2R10-39</strain>
    </source>
</reference>
<keyword evidence="2" id="KW-1185">Reference proteome</keyword>
<gene>
    <name evidence="1" type="ORF">D3870_13485</name>
</gene>
<name>A0A418X348_9BURK</name>
<proteinExistence type="predicted"/>
<organism evidence="1 2">
    <name type="scientific">Noviherbaspirillum cavernae</name>
    <dbReference type="NCBI Taxonomy" id="2320862"/>
    <lineage>
        <taxon>Bacteria</taxon>
        <taxon>Pseudomonadati</taxon>
        <taxon>Pseudomonadota</taxon>
        <taxon>Betaproteobacteria</taxon>
        <taxon>Burkholderiales</taxon>
        <taxon>Oxalobacteraceae</taxon>
        <taxon>Noviherbaspirillum</taxon>
    </lineage>
</organism>